<evidence type="ECO:0000313" key="2">
    <source>
        <dbReference type="EMBL" id="KNE71575.1"/>
    </source>
</evidence>
<keyword evidence="1" id="KW-0472">Membrane</keyword>
<evidence type="ECO:0000313" key="3">
    <source>
        <dbReference type="Proteomes" id="UP000054350"/>
    </source>
</evidence>
<proteinExistence type="predicted"/>
<feature type="transmembrane region" description="Helical" evidence="1">
    <location>
        <begin position="63"/>
        <end position="83"/>
    </location>
</feature>
<dbReference type="EMBL" id="GG745373">
    <property type="protein sequence ID" value="KNE71575.1"/>
    <property type="molecule type" value="Genomic_DNA"/>
</dbReference>
<keyword evidence="1" id="KW-1133">Transmembrane helix</keyword>
<dbReference type="VEuPathDB" id="FungiDB:AMAG_16137"/>
<accession>A0A0L0TA50</accession>
<protein>
    <submittedName>
        <fullName evidence="2">Uncharacterized protein</fullName>
    </submittedName>
</protein>
<dbReference type="PANTHER" id="PTHR36854:SF1">
    <property type="entry name" value="TRANSMEMBRANE PROTEIN"/>
    <property type="match status" value="1"/>
</dbReference>
<dbReference type="Proteomes" id="UP000054350">
    <property type="component" value="Unassembled WGS sequence"/>
</dbReference>
<name>A0A0L0TA50_ALLM3</name>
<dbReference type="eggNOG" id="ENOG502SDWJ">
    <property type="taxonomic scope" value="Eukaryota"/>
</dbReference>
<keyword evidence="1" id="KW-0812">Transmembrane</keyword>
<gene>
    <name evidence="2" type="ORF">AMAG_16137</name>
</gene>
<evidence type="ECO:0000256" key="1">
    <source>
        <dbReference type="SAM" id="Phobius"/>
    </source>
</evidence>
<reference evidence="3" key="2">
    <citation type="submission" date="2009-11" db="EMBL/GenBank/DDBJ databases">
        <title>The Genome Sequence of Allomyces macrogynus strain ATCC 38327.</title>
        <authorList>
            <consortium name="The Broad Institute Genome Sequencing Platform"/>
            <person name="Russ C."/>
            <person name="Cuomo C."/>
            <person name="Shea T."/>
            <person name="Young S.K."/>
            <person name="Zeng Q."/>
            <person name="Koehrsen M."/>
            <person name="Haas B."/>
            <person name="Borodovsky M."/>
            <person name="Guigo R."/>
            <person name="Alvarado L."/>
            <person name="Berlin A."/>
            <person name="Borenstein D."/>
            <person name="Chen Z."/>
            <person name="Engels R."/>
            <person name="Freedman E."/>
            <person name="Gellesch M."/>
            <person name="Goldberg J."/>
            <person name="Griggs A."/>
            <person name="Gujja S."/>
            <person name="Heiman D."/>
            <person name="Hepburn T."/>
            <person name="Howarth C."/>
            <person name="Jen D."/>
            <person name="Larson L."/>
            <person name="Lewis B."/>
            <person name="Mehta T."/>
            <person name="Park D."/>
            <person name="Pearson M."/>
            <person name="Roberts A."/>
            <person name="Saif S."/>
            <person name="Shenoy N."/>
            <person name="Sisk P."/>
            <person name="Stolte C."/>
            <person name="Sykes S."/>
            <person name="Walk T."/>
            <person name="White J."/>
            <person name="Yandava C."/>
            <person name="Burger G."/>
            <person name="Gray M.W."/>
            <person name="Holland P.W.H."/>
            <person name="King N."/>
            <person name="Lang F.B.F."/>
            <person name="Roger A.J."/>
            <person name="Ruiz-Trillo I."/>
            <person name="Lander E."/>
            <person name="Nusbaum C."/>
        </authorList>
    </citation>
    <scope>NUCLEOTIDE SEQUENCE [LARGE SCALE GENOMIC DNA]</scope>
    <source>
        <strain evidence="3">ATCC 38327</strain>
    </source>
</reference>
<reference evidence="2 3" key="1">
    <citation type="submission" date="2009-11" db="EMBL/GenBank/DDBJ databases">
        <title>Annotation of Allomyces macrogynus ATCC 38327.</title>
        <authorList>
            <consortium name="The Broad Institute Genome Sequencing Platform"/>
            <person name="Russ C."/>
            <person name="Cuomo C."/>
            <person name="Burger G."/>
            <person name="Gray M.W."/>
            <person name="Holland P.W.H."/>
            <person name="King N."/>
            <person name="Lang F.B.F."/>
            <person name="Roger A.J."/>
            <person name="Ruiz-Trillo I."/>
            <person name="Young S.K."/>
            <person name="Zeng Q."/>
            <person name="Gargeya S."/>
            <person name="Fitzgerald M."/>
            <person name="Haas B."/>
            <person name="Abouelleil A."/>
            <person name="Alvarado L."/>
            <person name="Arachchi H.M."/>
            <person name="Berlin A."/>
            <person name="Chapman S.B."/>
            <person name="Gearin G."/>
            <person name="Goldberg J."/>
            <person name="Griggs A."/>
            <person name="Gujja S."/>
            <person name="Hansen M."/>
            <person name="Heiman D."/>
            <person name="Howarth C."/>
            <person name="Larimer J."/>
            <person name="Lui A."/>
            <person name="MacDonald P.J.P."/>
            <person name="McCowen C."/>
            <person name="Montmayeur A."/>
            <person name="Murphy C."/>
            <person name="Neiman D."/>
            <person name="Pearson M."/>
            <person name="Priest M."/>
            <person name="Roberts A."/>
            <person name="Saif S."/>
            <person name="Shea T."/>
            <person name="Sisk P."/>
            <person name="Stolte C."/>
            <person name="Sykes S."/>
            <person name="Wortman J."/>
            <person name="Nusbaum C."/>
            <person name="Birren B."/>
        </authorList>
    </citation>
    <scope>NUCLEOTIDE SEQUENCE [LARGE SCALE GENOMIC DNA]</scope>
    <source>
        <strain evidence="2 3">ATCC 38327</strain>
    </source>
</reference>
<dbReference type="AlphaFoldDB" id="A0A0L0TA50"/>
<organism evidence="2 3">
    <name type="scientific">Allomyces macrogynus (strain ATCC 38327)</name>
    <name type="common">Allomyces javanicus var. macrogynus</name>
    <dbReference type="NCBI Taxonomy" id="578462"/>
    <lineage>
        <taxon>Eukaryota</taxon>
        <taxon>Fungi</taxon>
        <taxon>Fungi incertae sedis</taxon>
        <taxon>Blastocladiomycota</taxon>
        <taxon>Blastocladiomycetes</taxon>
        <taxon>Blastocladiales</taxon>
        <taxon>Blastocladiaceae</taxon>
        <taxon>Allomyces</taxon>
    </lineage>
</organism>
<dbReference type="OrthoDB" id="2142503at2759"/>
<keyword evidence="3" id="KW-1185">Reference proteome</keyword>
<dbReference type="PANTHER" id="PTHR36854">
    <property type="entry name" value="CHROMOSOME 9, WHOLE GENOME SHOTGUN SEQUENCE"/>
    <property type="match status" value="1"/>
</dbReference>
<sequence length="105" mass="11430">MLHCKCTCGLNTTIVPVDACTACKIALCSSLPSSADYTCSPTAETTLDAVCFDRESVKDEVLVGLYLAILGVLLVTAAFRPWVTRMVNRIQSRRLASISRFLDLD</sequence>